<evidence type="ECO:0000256" key="1">
    <source>
        <dbReference type="SAM" id="MobiDB-lite"/>
    </source>
</evidence>
<dbReference type="EMBL" id="PFBZ01000138">
    <property type="protein sequence ID" value="PIT86443.1"/>
    <property type="molecule type" value="Genomic_DNA"/>
</dbReference>
<name>A0A2M6W0X4_9BACT</name>
<dbReference type="SUPFAM" id="SSF49464">
    <property type="entry name" value="Carboxypeptidase regulatory domain-like"/>
    <property type="match status" value="1"/>
</dbReference>
<reference evidence="3" key="1">
    <citation type="submission" date="2017-09" db="EMBL/GenBank/DDBJ databases">
        <title>Depth-based differentiation of microbial function through sediment-hosted aquifers and enrichment of novel symbionts in the deep terrestrial subsurface.</title>
        <authorList>
            <person name="Probst A.J."/>
            <person name="Ladd B."/>
            <person name="Jarett J.K."/>
            <person name="Geller-Mcgrath D.E."/>
            <person name="Sieber C.M.K."/>
            <person name="Emerson J.B."/>
            <person name="Anantharaman K."/>
            <person name="Thomas B.C."/>
            <person name="Malmstrom R."/>
            <person name="Stieglmeier M."/>
            <person name="Klingl A."/>
            <person name="Woyke T."/>
            <person name="Ryan C.M."/>
            <person name="Banfield J.F."/>
        </authorList>
    </citation>
    <scope>NUCLEOTIDE SEQUENCE [LARGE SCALE GENOMIC DNA]</scope>
</reference>
<evidence type="ECO:0000313" key="3">
    <source>
        <dbReference type="Proteomes" id="UP000229362"/>
    </source>
</evidence>
<organism evidence="2 3">
    <name type="scientific">Candidatus Magasanikbacteria bacterium CG10_big_fil_rev_8_21_14_0_10_43_6</name>
    <dbReference type="NCBI Taxonomy" id="1974650"/>
    <lineage>
        <taxon>Bacteria</taxon>
        <taxon>Candidatus Magasanikiibacteriota</taxon>
    </lineage>
</organism>
<evidence type="ECO:0000313" key="2">
    <source>
        <dbReference type="EMBL" id="PIT86443.1"/>
    </source>
</evidence>
<feature type="compositionally biased region" description="Gly residues" evidence="1">
    <location>
        <begin position="8"/>
        <end position="27"/>
    </location>
</feature>
<protein>
    <submittedName>
        <fullName evidence="2">Uncharacterized protein</fullName>
    </submittedName>
</protein>
<dbReference type="InterPro" id="IPR008969">
    <property type="entry name" value="CarboxyPept-like_regulatory"/>
</dbReference>
<comment type="caution">
    <text evidence="2">The sequence shown here is derived from an EMBL/GenBank/DDBJ whole genome shotgun (WGS) entry which is preliminary data.</text>
</comment>
<feature type="non-terminal residue" evidence="2">
    <location>
        <position position="1"/>
    </location>
</feature>
<dbReference type="Gene3D" id="2.60.40.1120">
    <property type="entry name" value="Carboxypeptidase-like, regulatory domain"/>
    <property type="match status" value="1"/>
</dbReference>
<feature type="region of interest" description="Disordered" evidence="1">
    <location>
        <begin position="1"/>
        <end position="30"/>
    </location>
</feature>
<accession>A0A2M6W0X4</accession>
<proteinExistence type="predicted"/>
<gene>
    <name evidence="2" type="ORF">COU33_03150</name>
</gene>
<dbReference type="Proteomes" id="UP000229362">
    <property type="component" value="Unassembled WGS sequence"/>
</dbReference>
<sequence>GDGDGDGDAGGGGNGGGQGNGGDGGGAVLPQAEHVDPADFLFWVGQKKIQVQQRNNRVISLEDEVVTIGIDARELPNKEVQKMVATVDGKEVVFVLHNRDNRFYADIPLPGLGVHDVAIQVLFKDGTVDRIRFQFEGVGHGRVVERGKDLVLPGTKVVLLDMNAGGHEWDAAAYGQQNPIIVGDDGSYGFVVPNGKYKLVATLEGYKTRKTLSFVVDNNIINDQITLIKKAETFEEALAGADTTIKKVGAAASVVGQIFTEQTQVATEKVADVARKANEL</sequence>
<feature type="non-terminal residue" evidence="2">
    <location>
        <position position="280"/>
    </location>
</feature>
<dbReference type="AlphaFoldDB" id="A0A2M6W0X4"/>